<keyword evidence="3" id="KW-1185">Reference proteome</keyword>
<accession>A0A5A9P5J9</accession>
<proteinExistence type="predicted"/>
<protein>
    <submittedName>
        <fullName evidence="2">Uncharacterized protein</fullName>
    </submittedName>
</protein>
<gene>
    <name evidence="2" type="ORF">E1301_Tti001814</name>
</gene>
<feature type="region of interest" description="Disordered" evidence="1">
    <location>
        <begin position="83"/>
        <end position="111"/>
    </location>
</feature>
<organism evidence="2 3">
    <name type="scientific">Triplophysa tibetana</name>
    <dbReference type="NCBI Taxonomy" id="1572043"/>
    <lineage>
        <taxon>Eukaryota</taxon>
        <taxon>Metazoa</taxon>
        <taxon>Chordata</taxon>
        <taxon>Craniata</taxon>
        <taxon>Vertebrata</taxon>
        <taxon>Euteleostomi</taxon>
        <taxon>Actinopterygii</taxon>
        <taxon>Neopterygii</taxon>
        <taxon>Teleostei</taxon>
        <taxon>Ostariophysi</taxon>
        <taxon>Cypriniformes</taxon>
        <taxon>Nemacheilidae</taxon>
        <taxon>Triplophysa</taxon>
    </lineage>
</organism>
<evidence type="ECO:0000313" key="3">
    <source>
        <dbReference type="Proteomes" id="UP000324632"/>
    </source>
</evidence>
<dbReference type="Proteomes" id="UP000324632">
    <property type="component" value="Chromosome 9"/>
</dbReference>
<comment type="caution">
    <text evidence="2">The sequence shown here is derived from an EMBL/GenBank/DDBJ whole genome shotgun (WGS) entry which is preliminary data.</text>
</comment>
<dbReference type="EMBL" id="SOYY01000009">
    <property type="protein sequence ID" value="KAA0716379.1"/>
    <property type="molecule type" value="Genomic_DNA"/>
</dbReference>
<evidence type="ECO:0000256" key="1">
    <source>
        <dbReference type="SAM" id="MobiDB-lite"/>
    </source>
</evidence>
<dbReference type="AlphaFoldDB" id="A0A5A9P5J9"/>
<name>A0A5A9P5J9_9TELE</name>
<sequence length="144" mass="16541">MRQKLFMFARSGHLRVDITQESRGLICEGVKLPLLPRPPKKEFKYKLPVDLRRSKEPEEKLTLPKLAVRGHFEEKRRMWRPHVVTIGPPPAGLDAPRASLPRLEGFRPSKPLQPRLAKVGYRRTFRPQSGKDLELMVTNSPGTT</sequence>
<evidence type="ECO:0000313" key="2">
    <source>
        <dbReference type="EMBL" id="KAA0716379.1"/>
    </source>
</evidence>
<reference evidence="2 3" key="1">
    <citation type="journal article" date="2019" name="Mol. Ecol. Resour.">
        <title>Chromosome-level genome assembly of Triplophysa tibetana, a fish adapted to the harsh high-altitude environment of the Tibetan Plateau.</title>
        <authorList>
            <person name="Yang X."/>
            <person name="Liu H."/>
            <person name="Ma Z."/>
            <person name="Zou Y."/>
            <person name="Zou M."/>
            <person name="Mao Y."/>
            <person name="Li X."/>
            <person name="Wang H."/>
            <person name="Chen T."/>
            <person name="Wang W."/>
            <person name="Yang R."/>
        </authorList>
    </citation>
    <scope>NUCLEOTIDE SEQUENCE [LARGE SCALE GENOMIC DNA]</scope>
    <source>
        <strain evidence="2">TTIB1903HZAU</strain>
        <tissue evidence="2">Muscle</tissue>
    </source>
</reference>